<dbReference type="EMBL" id="BAABJV010000015">
    <property type="protein sequence ID" value="GAA4789490.1"/>
    <property type="molecule type" value="Genomic_DNA"/>
</dbReference>
<dbReference type="PANTHER" id="PTHR47691">
    <property type="entry name" value="REGULATOR-RELATED"/>
    <property type="match status" value="1"/>
</dbReference>
<dbReference type="Pfam" id="PF13424">
    <property type="entry name" value="TPR_12"/>
    <property type="match status" value="1"/>
</dbReference>
<accession>A0ABP9B4C1</accession>
<evidence type="ECO:0000256" key="1">
    <source>
        <dbReference type="SAM" id="MobiDB-lite"/>
    </source>
</evidence>
<sequence length="727" mass="77840">MRHLPGPDTPFDRSPAGDQGLLPVELNRFVGRETELAEIGRALAGSRLVTVVGTGGIGKTRLALRAADGLKNGYADGVRLIALAPLRDPRLVVHALLEALHVTDHTSRPAREVLLERVRGLSALLVVDGFEHLVDGCAALVREVLCRAPGVAVLAVGRRPLRVDGEVVLPVGPLAGADAAVLFADRAAEVLPRWRPDAADRERVRELCRRLDGIPLALELAAARLPAIGLEELLHRLGDRFALLTSGARGVLPRHGTLRTAIGWSHELCTPAERLLWARLSVFAGPFDLEAAEYVCSGPELPESSVVDVLGGLVAQSVVHREETPAGRRYGMLDTLRAYGAGWLAALGDEERLRSRHRDWHLGLATWCELEWFSPRQAEVAAVADSSLPDLRAAMEWCLERPEEAHLGQFLAGTLWFSWVGCGRLAEGRYWLDRALGRAPGGARPYEDARLKALWVLGYVAVLQGDPAAAAAALHACEEGARAAGNAVAGAYAVHRRGCLALLSDEPAEAERLLRAALDAYDRAGELNSNVLMGRVELALALAFQGRPGDAVALCEQVREVCESFGEEWARAYALYVLAHAAWTAGDHPRARVLLSRCVAVDHRFHDLVGLVLALELLALVTASEGDAVEAAVLMGATAPVWESVGLARFGSRCFAVPRAQCEERTRAVLGAARYEECAAAGQALSLDAVVERALAACDRAPRRSRRAGGTRKPAGLPTGRGGEAAG</sequence>
<dbReference type="InterPro" id="IPR058852">
    <property type="entry name" value="HTH_77"/>
</dbReference>
<protein>
    <submittedName>
        <fullName evidence="4">Uncharacterized protein</fullName>
    </submittedName>
</protein>
<evidence type="ECO:0000259" key="3">
    <source>
        <dbReference type="Pfam" id="PF25872"/>
    </source>
</evidence>
<dbReference type="Pfam" id="PF13401">
    <property type="entry name" value="AAA_22"/>
    <property type="match status" value="1"/>
</dbReference>
<name>A0ABP9B4C1_9ACTN</name>
<dbReference type="PANTHER" id="PTHR47691:SF3">
    <property type="entry name" value="HTH-TYPE TRANSCRIPTIONAL REGULATOR RV0890C-RELATED"/>
    <property type="match status" value="1"/>
</dbReference>
<gene>
    <name evidence="4" type="ORF">GCM10023329_46100</name>
</gene>
<dbReference type="InterPro" id="IPR049945">
    <property type="entry name" value="AAA_22"/>
</dbReference>
<comment type="caution">
    <text evidence="4">The sequence shown here is derived from an EMBL/GenBank/DDBJ whole genome shotgun (WGS) entry which is preliminary data.</text>
</comment>
<proteinExistence type="predicted"/>
<dbReference type="InterPro" id="IPR027417">
    <property type="entry name" value="P-loop_NTPase"/>
</dbReference>
<reference evidence="5" key="1">
    <citation type="journal article" date="2019" name="Int. J. Syst. Evol. Microbiol.">
        <title>The Global Catalogue of Microorganisms (GCM) 10K type strain sequencing project: providing services to taxonomists for standard genome sequencing and annotation.</title>
        <authorList>
            <consortium name="The Broad Institute Genomics Platform"/>
            <consortium name="The Broad Institute Genome Sequencing Center for Infectious Disease"/>
            <person name="Wu L."/>
            <person name="Ma J."/>
        </authorList>
    </citation>
    <scope>NUCLEOTIDE SEQUENCE [LARGE SCALE GENOMIC DNA]</scope>
    <source>
        <strain evidence="5">JCM 18324</strain>
    </source>
</reference>
<dbReference type="InterPro" id="IPR011990">
    <property type="entry name" value="TPR-like_helical_dom_sf"/>
</dbReference>
<dbReference type="SUPFAM" id="SSF52540">
    <property type="entry name" value="P-loop containing nucleoside triphosphate hydrolases"/>
    <property type="match status" value="1"/>
</dbReference>
<dbReference type="Gene3D" id="1.25.40.10">
    <property type="entry name" value="Tetratricopeptide repeat domain"/>
    <property type="match status" value="1"/>
</dbReference>
<feature type="region of interest" description="Disordered" evidence="1">
    <location>
        <begin position="702"/>
        <end position="727"/>
    </location>
</feature>
<dbReference type="Pfam" id="PF25872">
    <property type="entry name" value="HTH_77"/>
    <property type="match status" value="1"/>
</dbReference>
<evidence type="ECO:0000313" key="5">
    <source>
        <dbReference type="Proteomes" id="UP001501147"/>
    </source>
</evidence>
<dbReference type="Gene3D" id="3.40.50.300">
    <property type="entry name" value="P-loop containing nucleotide triphosphate hydrolases"/>
    <property type="match status" value="1"/>
</dbReference>
<evidence type="ECO:0000259" key="2">
    <source>
        <dbReference type="Pfam" id="PF13401"/>
    </source>
</evidence>
<keyword evidence="5" id="KW-1185">Reference proteome</keyword>
<organism evidence="4 5">
    <name type="scientific">Streptomyces sanyensis</name>
    <dbReference type="NCBI Taxonomy" id="568869"/>
    <lineage>
        <taxon>Bacteria</taxon>
        <taxon>Bacillati</taxon>
        <taxon>Actinomycetota</taxon>
        <taxon>Actinomycetes</taxon>
        <taxon>Kitasatosporales</taxon>
        <taxon>Streptomycetaceae</taxon>
        <taxon>Streptomyces</taxon>
    </lineage>
</organism>
<dbReference type="RefSeq" id="WP_345615354.1">
    <property type="nucleotide sequence ID" value="NZ_BAABJV010000015.1"/>
</dbReference>
<feature type="domain" description="ORC1/DEAH AAA+ ATPase" evidence="2">
    <location>
        <begin position="46"/>
        <end position="144"/>
    </location>
</feature>
<dbReference type="SUPFAM" id="SSF48452">
    <property type="entry name" value="TPR-like"/>
    <property type="match status" value="1"/>
</dbReference>
<evidence type="ECO:0000313" key="4">
    <source>
        <dbReference type="EMBL" id="GAA4789490.1"/>
    </source>
</evidence>
<feature type="domain" description="Winged helix-turn-helix" evidence="3">
    <location>
        <begin position="273"/>
        <end position="341"/>
    </location>
</feature>
<dbReference type="Proteomes" id="UP001501147">
    <property type="component" value="Unassembled WGS sequence"/>
</dbReference>